<dbReference type="Proteomes" id="UP000005442">
    <property type="component" value="Chromosome"/>
</dbReference>
<name>G8RKE2_MYCRN</name>
<dbReference type="KEGG" id="mrh:MycrhN_3002"/>
<feature type="domain" description="Mce/MlaD" evidence="3">
    <location>
        <begin position="44"/>
        <end position="119"/>
    </location>
</feature>
<dbReference type="PATRIC" id="fig|710685.3.peg.3001"/>
<evidence type="ECO:0000256" key="1">
    <source>
        <dbReference type="SAM" id="MobiDB-lite"/>
    </source>
</evidence>
<dbReference type="PANTHER" id="PTHR33371">
    <property type="entry name" value="INTERMEMBRANE PHOSPHOLIPID TRANSPORT SYSTEM BINDING PROTEIN MLAD-RELATED"/>
    <property type="match status" value="1"/>
</dbReference>
<dbReference type="OrthoDB" id="4516955at2"/>
<feature type="transmembrane region" description="Helical" evidence="2">
    <location>
        <begin position="18"/>
        <end position="39"/>
    </location>
</feature>
<evidence type="ECO:0000313" key="6">
    <source>
        <dbReference type="Proteomes" id="UP000005442"/>
    </source>
</evidence>
<feature type="compositionally biased region" description="Pro residues" evidence="1">
    <location>
        <begin position="481"/>
        <end position="499"/>
    </location>
</feature>
<dbReference type="HOGENOM" id="CLU_044068_1_0_11"/>
<gene>
    <name evidence="5" type="ordered locus">MycrhN_3002</name>
</gene>
<keyword evidence="2" id="KW-0812">Transmembrane</keyword>
<evidence type="ECO:0000256" key="2">
    <source>
        <dbReference type="SAM" id="Phobius"/>
    </source>
</evidence>
<keyword evidence="6" id="KW-1185">Reference proteome</keyword>
<dbReference type="PANTHER" id="PTHR33371:SF4">
    <property type="entry name" value="INTERMEMBRANE PHOSPHOLIPID TRANSPORT SYSTEM BINDING PROTEIN MLAD"/>
    <property type="match status" value="1"/>
</dbReference>
<dbReference type="AlphaFoldDB" id="G8RKE2"/>
<dbReference type="InterPro" id="IPR003399">
    <property type="entry name" value="Mce/MlaD"/>
</dbReference>
<organism evidence="5 6">
    <name type="scientific">Mycolicibacterium rhodesiae (strain NBB3)</name>
    <name type="common">Mycobacterium rhodesiae</name>
    <dbReference type="NCBI Taxonomy" id="710685"/>
    <lineage>
        <taxon>Bacteria</taxon>
        <taxon>Bacillati</taxon>
        <taxon>Actinomycetota</taxon>
        <taxon>Actinomycetes</taxon>
        <taxon>Mycobacteriales</taxon>
        <taxon>Mycobacteriaceae</taxon>
        <taxon>Mycolicibacterium</taxon>
    </lineage>
</organism>
<dbReference type="InterPro" id="IPR005693">
    <property type="entry name" value="Mce"/>
</dbReference>
<feature type="compositionally biased region" description="Pro residues" evidence="1">
    <location>
        <begin position="460"/>
        <end position="473"/>
    </location>
</feature>
<feature type="compositionally biased region" description="Pro residues" evidence="1">
    <location>
        <begin position="508"/>
        <end position="534"/>
    </location>
</feature>
<dbReference type="STRING" id="710685.MycrhN_3002"/>
<proteinExistence type="predicted"/>
<keyword evidence="2" id="KW-1133">Transmembrane helix</keyword>
<dbReference type="InterPro" id="IPR052336">
    <property type="entry name" value="MlaD_Phospholipid_Transporter"/>
</dbReference>
<protein>
    <submittedName>
        <fullName evidence="5">Virulence factor Mce family protein</fullName>
    </submittedName>
</protein>
<dbReference type="InterPro" id="IPR024516">
    <property type="entry name" value="Mce_C"/>
</dbReference>
<keyword evidence="2" id="KW-0472">Membrane</keyword>
<reference evidence="5 6" key="1">
    <citation type="submission" date="2011-12" db="EMBL/GenBank/DDBJ databases">
        <title>Complete sequence of Mycobacterium rhodesiae NBB3.</title>
        <authorList>
            <consortium name="US DOE Joint Genome Institute"/>
            <person name="Lucas S."/>
            <person name="Han J."/>
            <person name="Lapidus A."/>
            <person name="Cheng J.-F."/>
            <person name="Goodwin L."/>
            <person name="Pitluck S."/>
            <person name="Peters L."/>
            <person name="Mikhailova N."/>
            <person name="Gu W."/>
            <person name="Detter J.C."/>
            <person name="Han C."/>
            <person name="Tapia R."/>
            <person name="Land M."/>
            <person name="Hauser L."/>
            <person name="Kyrpides N."/>
            <person name="Ivanova N."/>
            <person name="Pagani I."/>
            <person name="Mattes T."/>
            <person name="Holmes A."/>
            <person name="Rutledge P."/>
            <person name="Paulsen I."/>
            <person name="Coleman N."/>
            <person name="Woyke T."/>
        </authorList>
    </citation>
    <scope>NUCLEOTIDE SEQUENCE [LARGE SCALE GENOMIC DNA]</scope>
    <source>
        <strain evidence="5 6">NBB3</strain>
    </source>
</reference>
<dbReference type="NCBIfam" id="TIGR00996">
    <property type="entry name" value="Mtu_fam_mce"/>
    <property type="match status" value="1"/>
</dbReference>
<dbReference type="EMBL" id="CP003169">
    <property type="protein sequence ID" value="AEV73544.1"/>
    <property type="molecule type" value="Genomic_DNA"/>
</dbReference>
<evidence type="ECO:0000259" key="3">
    <source>
        <dbReference type="Pfam" id="PF02470"/>
    </source>
</evidence>
<evidence type="ECO:0000259" key="4">
    <source>
        <dbReference type="Pfam" id="PF11887"/>
    </source>
</evidence>
<dbReference type="Pfam" id="PF02470">
    <property type="entry name" value="MlaD"/>
    <property type="match status" value="1"/>
</dbReference>
<dbReference type="RefSeq" id="WP_014211317.1">
    <property type="nucleotide sequence ID" value="NC_016604.1"/>
</dbReference>
<sequence length="542" mass="57463">MSTVYTLRGLGQVSRKSVIVTALVVALALTACFGGWFLFRKLTTNTIVAYFEQANALYPGDEVAIMGVRVGSIDKVEPAGDKMKVTFHYESKYKVPADAKAVILNPTLVASRNIQLDPPYDGGPVMTDNTVIPIERTQVPVEWDDLRDSIGETVQALGPTPDQPKGPFGDTIESLADGLSGKGEAINKSLNSLSTALTALNESRGETFAVLRGLATFLNALQINEQQLISLNDNLAQLTSSLTPNDHEVADAVEQLDGLLPVLRKFLDENGQVLTTDVNNLSEATTPLVQPDQQNALETFLHVFPTFAANANNVYHPSHGSLTIIPAITNFANPLQLICSAIQAGSRLGYQDSAELCAQYLTPVLDAIKFNHLPFGLMPFSTAETLPKHVAYSEPRLQPPPGYKDTTVPGIFSPDTLFSHGNYEPGWITAPGMQGVQVRPRTGDLLTPQSLTELMGGPDATPPPARQNLPGPPNAYTENNPLPPPWYPQPGPPPAPGPDVTPGAVAPTPAPASSAPPPGAAPPPATPPGPPLPAEAPIGPGQ</sequence>
<dbReference type="Pfam" id="PF11887">
    <property type="entry name" value="Mce4_CUP1"/>
    <property type="match status" value="1"/>
</dbReference>
<dbReference type="GO" id="GO:0005576">
    <property type="term" value="C:extracellular region"/>
    <property type="evidence" value="ECO:0007669"/>
    <property type="project" value="TreeGrafter"/>
</dbReference>
<feature type="domain" description="Mammalian cell entry C-terminal" evidence="4">
    <location>
        <begin position="127"/>
        <end position="288"/>
    </location>
</feature>
<dbReference type="eggNOG" id="COG1463">
    <property type="taxonomic scope" value="Bacteria"/>
</dbReference>
<accession>G8RKE2</accession>
<evidence type="ECO:0000313" key="5">
    <source>
        <dbReference type="EMBL" id="AEV73544.1"/>
    </source>
</evidence>
<feature type="region of interest" description="Disordered" evidence="1">
    <location>
        <begin position="448"/>
        <end position="542"/>
    </location>
</feature>